<evidence type="ECO:0000313" key="9">
    <source>
        <dbReference type="Proteomes" id="UP000887565"/>
    </source>
</evidence>
<accession>A0A915I3A9</accession>
<evidence type="ECO:0000256" key="5">
    <source>
        <dbReference type="ARBA" id="ARBA00022737"/>
    </source>
</evidence>
<proteinExistence type="inferred from homology"/>
<keyword evidence="9" id="KW-1185">Reference proteome</keyword>
<dbReference type="InterPro" id="IPR019734">
    <property type="entry name" value="TPR_rpt"/>
</dbReference>
<dbReference type="Pfam" id="PF13181">
    <property type="entry name" value="TPR_8"/>
    <property type="match status" value="1"/>
</dbReference>
<keyword evidence="6 8" id="KW-0802">TPR repeat</keyword>
<dbReference type="AlphaFoldDB" id="A0A915I3A9"/>
<dbReference type="Gene3D" id="1.25.40.10">
    <property type="entry name" value="Tetratricopeptide repeat domain"/>
    <property type="match status" value="1"/>
</dbReference>
<evidence type="ECO:0000256" key="4">
    <source>
        <dbReference type="ARBA" id="ARBA00022490"/>
    </source>
</evidence>
<organism evidence="9 10">
    <name type="scientific">Romanomermis culicivorax</name>
    <name type="common">Nematode worm</name>
    <dbReference type="NCBI Taxonomy" id="13658"/>
    <lineage>
        <taxon>Eukaryota</taxon>
        <taxon>Metazoa</taxon>
        <taxon>Ecdysozoa</taxon>
        <taxon>Nematoda</taxon>
        <taxon>Enoplea</taxon>
        <taxon>Dorylaimia</taxon>
        <taxon>Mermithida</taxon>
        <taxon>Mermithoidea</taxon>
        <taxon>Mermithidae</taxon>
        <taxon>Romanomermis</taxon>
    </lineage>
</organism>
<sequence>MSEHSKPLLQSECGEPNPLVHLANKILYSDNFPKERFHQRRTVNNGIVEDFATEYLAVRTQNQSAPSTFDMRILMENISKNQDSYEKIETDNRWSSEYLKSGFPKEKYTSKVSHNMDYVWDNIVFNSDKVGNDLKWSFEYLTDLECKFRSTNMNLDTTTKAMDWFHEYEEFLSRIDRSDNSMASTSVATQLNLETAWNNETNWTEDFIDQYDKMQTSEIREQNIYEFNQENPYNGVSNALAEGKKCHAAGDLINAILYFEEAVQQEPVNAEAWQYLGEAQAENELEIKTIAALTKCLELDPKNTSAMLALATAFTNEYMIDKGCRILFDYTKISYRRTFEIVENVLLRTANDDPEHVDADIQNAMGVLYHMSGDLDKAADCFRTALTVKPQDARLWNRLGATLANSQNSTDAIHAYRKALELYPAFVRARYNLGVSCLNLGSHDTDQEL</sequence>
<evidence type="ECO:0000256" key="7">
    <source>
        <dbReference type="ARBA" id="ARBA00023140"/>
    </source>
</evidence>
<dbReference type="SUPFAM" id="SSF48452">
    <property type="entry name" value="TPR-like"/>
    <property type="match status" value="1"/>
</dbReference>
<evidence type="ECO:0000256" key="2">
    <source>
        <dbReference type="ARBA" id="ARBA00004496"/>
    </source>
</evidence>
<dbReference type="InterPro" id="IPR013105">
    <property type="entry name" value="TPR_2"/>
</dbReference>
<dbReference type="InterPro" id="IPR024111">
    <property type="entry name" value="PEX5/PEX5L"/>
</dbReference>
<dbReference type="PROSITE" id="PS50005">
    <property type="entry name" value="TPR"/>
    <property type="match status" value="2"/>
</dbReference>
<dbReference type="OMA" id="GITCMNL"/>
<feature type="repeat" description="TPR" evidence="8">
    <location>
        <begin position="359"/>
        <end position="392"/>
    </location>
</feature>
<dbReference type="InterPro" id="IPR011990">
    <property type="entry name" value="TPR-like_helical_dom_sf"/>
</dbReference>
<dbReference type="PANTHER" id="PTHR10130:SF0">
    <property type="entry name" value="GH08708P"/>
    <property type="match status" value="1"/>
</dbReference>
<protein>
    <submittedName>
        <fullName evidence="10">Peroxisomal targeting signal 1 receptor</fullName>
    </submittedName>
</protein>
<comment type="subcellular location">
    <subcellularLocation>
        <location evidence="2">Cytoplasm</location>
    </subcellularLocation>
    <subcellularLocation>
        <location evidence="1">Peroxisome</location>
    </subcellularLocation>
</comment>
<dbReference type="GO" id="GO:0005052">
    <property type="term" value="F:peroxisome matrix targeting signal-1 binding"/>
    <property type="evidence" value="ECO:0007669"/>
    <property type="project" value="TreeGrafter"/>
</dbReference>
<reference evidence="10" key="1">
    <citation type="submission" date="2022-11" db="UniProtKB">
        <authorList>
            <consortium name="WormBaseParasite"/>
        </authorList>
    </citation>
    <scope>IDENTIFICATION</scope>
</reference>
<dbReference type="WBParaSite" id="nRc.2.0.1.t08320-RA">
    <property type="protein sequence ID" value="nRc.2.0.1.t08320-RA"/>
    <property type="gene ID" value="nRc.2.0.1.g08320"/>
</dbReference>
<dbReference type="GO" id="GO:0016560">
    <property type="term" value="P:protein import into peroxisome matrix, docking"/>
    <property type="evidence" value="ECO:0007669"/>
    <property type="project" value="TreeGrafter"/>
</dbReference>
<keyword evidence="4" id="KW-0963">Cytoplasm</keyword>
<dbReference type="GO" id="GO:0005829">
    <property type="term" value="C:cytosol"/>
    <property type="evidence" value="ECO:0007669"/>
    <property type="project" value="TreeGrafter"/>
</dbReference>
<dbReference type="Pfam" id="PF07719">
    <property type="entry name" value="TPR_2"/>
    <property type="match status" value="1"/>
</dbReference>
<evidence type="ECO:0000256" key="3">
    <source>
        <dbReference type="ARBA" id="ARBA00005348"/>
    </source>
</evidence>
<dbReference type="SMART" id="SM00028">
    <property type="entry name" value="TPR"/>
    <property type="match status" value="4"/>
</dbReference>
<evidence type="ECO:0000313" key="10">
    <source>
        <dbReference type="WBParaSite" id="nRc.2.0.1.t08320-RA"/>
    </source>
</evidence>
<evidence type="ECO:0000256" key="8">
    <source>
        <dbReference type="PROSITE-ProRule" id="PRU00339"/>
    </source>
</evidence>
<dbReference type="PANTHER" id="PTHR10130">
    <property type="entry name" value="PEROXISOMAL TARGETING SIGNAL 1 RECEPTOR PEX5"/>
    <property type="match status" value="1"/>
</dbReference>
<name>A0A915I3A9_ROMCU</name>
<keyword evidence="5" id="KW-0677">Repeat</keyword>
<comment type="similarity">
    <text evidence="3">Belongs to the peroxisomal targeting signal receptor family.</text>
</comment>
<evidence type="ECO:0000256" key="6">
    <source>
        <dbReference type="ARBA" id="ARBA00022803"/>
    </source>
</evidence>
<keyword evidence="7" id="KW-0576">Peroxisome</keyword>
<feature type="repeat" description="TPR" evidence="8">
    <location>
        <begin position="393"/>
        <end position="426"/>
    </location>
</feature>
<dbReference type="GO" id="GO:0005778">
    <property type="term" value="C:peroxisomal membrane"/>
    <property type="evidence" value="ECO:0007669"/>
    <property type="project" value="TreeGrafter"/>
</dbReference>
<dbReference type="Proteomes" id="UP000887565">
    <property type="component" value="Unplaced"/>
</dbReference>
<evidence type="ECO:0000256" key="1">
    <source>
        <dbReference type="ARBA" id="ARBA00004275"/>
    </source>
</evidence>